<dbReference type="Proteomes" id="UP000245884">
    <property type="component" value="Unassembled WGS sequence"/>
</dbReference>
<organism evidence="2 3">
    <name type="scientific">Jaminaea rosea</name>
    <dbReference type="NCBI Taxonomy" id="1569628"/>
    <lineage>
        <taxon>Eukaryota</taxon>
        <taxon>Fungi</taxon>
        <taxon>Dikarya</taxon>
        <taxon>Basidiomycota</taxon>
        <taxon>Ustilaginomycotina</taxon>
        <taxon>Exobasidiomycetes</taxon>
        <taxon>Microstromatales</taxon>
        <taxon>Microstromatales incertae sedis</taxon>
        <taxon>Jaminaea</taxon>
    </lineage>
</organism>
<gene>
    <name evidence="2" type="ORF">BDZ90DRAFT_234058</name>
</gene>
<dbReference type="InterPro" id="IPR037365">
    <property type="entry name" value="Slowmo/Ups"/>
</dbReference>
<keyword evidence="3" id="KW-1185">Reference proteome</keyword>
<dbReference type="RefSeq" id="XP_025360230.1">
    <property type="nucleotide sequence ID" value="XM_025506879.1"/>
</dbReference>
<reference evidence="2 3" key="1">
    <citation type="journal article" date="2018" name="Mol. Biol. Evol.">
        <title>Broad Genomic Sampling Reveals a Smut Pathogenic Ancestry of the Fungal Clade Ustilaginomycotina.</title>
        <authorList>
            <person name="Kijpornyongpan T."/>
            <person name="Mondo S.J."/>
            <person name="Barry K."/>
            <person name="Sandor L."/>
            <person name="Lee J."/>
            <person name="Lipzen A."/>
            <person name="Pangilinan J."/>
            <person name="LaButti K."/>
            <person name="Hainaut M."/>
            <person name="Henrissat B."/>
            <person name="Grigoriev I.V."/>
            <person name="Spatafora J.W."/>
            <person name="Aime M.C."/>
        </authorList>
    </citation>
    <scope>NUCLEOTIDE SEQUENCE [LARGE SCALE GENOMIC DNA]</scope>
    <source>
        <strain evidence="2 3">MCA 5214</strain>
    </source>
</reference>
<dbReference type="GeneID" id="37028702"/>
<dbReference type="Pfam" id="PF04707">
    <property type="entry name" value="PRELI"/>
    <property type="match status" value="1"/>
</dbReference>
<dbReference type="GO" id="GO:0005758">
    <property type="term" value="C:mitochondrial intermembrane space"/>
    <property type="evidence" value="ECO:0007669"/>
    <property type="project" value="InterPro"/>
</dbReference>
<dbReference type="OrthoDB" id="407630at2759"/>
<evidence type="ECO:0000313" key="3">
    <source>
        <dbReference type="Proteomes" id="UP000245884"/>
    </source>
</evidence>
<dbReference type="EMBL" id="KZ819675">
    <property type="protein sequence ID" value="PWN25618.1"/>
    <property type="molecule type" value="Genomic_DNA"/>
</dbReference>
<sequence length="190" mass="21090">MPRTFIAELFFPYDWTRTALGVLHKYPNPYATHVVSMDTISQDYDEPSGRVRLERVLGVRQGAPRWVVKLLNLSEDTYVREIMIVDRSAQSIEMTSTNLTLSEYLLVKEYITYKPSAASSTPNSTTFRQVASIESSREAFGTGILAKAGRKLEDSSYDRFGSNAHKGRDGLMAVLKGMWGEPAATAGAVA</sequence>
<feature type="domain" description="PRELI/MSF1" evidence="1">
    <location>
        <begin position="2"/>
        <end position="183"/>
    </location>
</feature>
<protein>
    <submittedName>
        <fullName evidence="2">MSF1-domain-containing protein</fullName>
    </submittedName>
</protein>
<dbReference type="AlphaFoldDB" id="A0A316ULD7"/>
<dbReference type="STRING" id="1569628.A0A316ULD7"/>
<accession>A0A316ULD7</accession>
<proteinExistence type="predicted"/>
<evidence type="ECO:0000313" key="2">
    <source>
        <dbReference type="EMBL" id="PWN25618.1"/>
    </source>
</evidence>
<dbReference type="InterPro" id="IPR006797">
    <property type="entry name" value="PRELI/MSF1_dom"/>
</dbReference>
<dbReference type="PROSITE" id="PS50904">
    <property type="entry name" value="PRELI_MSF1"/>
    <property type="match status" value="1"/>
</dbReference>
<evidence type="ECO:0000259" key="1">
    <source>
        <dbReference type="PROSITE" id="PS50904"/>
    </source>
</evidence>
<dbReference type="PANTHER" id="PTHR11158">
    <property type="entry name" value="MSF1/PX19 RELATED"/>
    <property type="match status" value="1"/>
</dbReference>
<name>A0A316ULD7_9BASI</name>